<evidence type="ECO:0000313" key="2">
    <source>
        <dbReference type="EMBL" id="QTH64525.1"/>
    </source>
</evidence>
<organism evidence="2 3">
    <name type="scientific">Psychrosphaera ytuae</name>
    <dbReference type="NCBI Taxonomy" id="2820710"/>
    <lineage>
        <taxon>Bacteria</taxon>
        <taxon>Pseudomonadati</taxon>
        <taxon>Pseudomonadota</taxon>
        <taxon>Gammaproteobacteria</taxon>
        <taxon>Alteromonadales</taxon>
        <taxon>Pseudoalteromonadaceae</taxon>
        <taxon>Psychrosphaera</taxon>
    </lineage>
</organism>
<evidence type="ECO:0000256" key="1">
    <source>
        <dbReference type="SAM" id="SignalP"/>
    </source>
</evidence>
<protein>
    <submittedName>
        <fullName evidence="2">Uncharacterized protein</fullName>
    </submittedName>
</protein>
<keyword evidence="1" id="KW-0732">Signal</keyword>
<proteinExistence type="predicted"/>
<keyword evidence="3" id="KW-1185">Reference proteome</keyword>
<name>A0A975DF78_9GAMM</name>
<dbReference type="Proteomes" id="UP000682739">
    <property type="component" value="Chromosome"/>
</dbReference>
<feature type="chain" id="PRO_5037961592" evidence="1">
    <location>
        <begin position="25"/>
        <end position="141"/>
    </location>
</feature>
<sequence length="141" mass="14896">MVNSLSKVLVVATMLIALVGQAFAYSAMSCEMTGASHGSHMNMAADTHSDMNHDGMHHGVVDHIVVDHSLMNHDTADLSNTDEDCCESECSCPASACTNLSIVNSEASSSAMIQISEAVSMQPTSQTKSISSSLYRPPIFA</sequence>
<dbReference type="PROSITE" id="PS51257">
    <property type="entry name" value="PROKAR_LIPOPROTEIN"/>
    <property type="match status" value="1"/>
</dbReference>
<dbReference type="AlphaFoldDB" id="A0A975DF78"/>
<reference evidence="2" key="1">
    <citation type="submission" date="2021-03" db="EMBL/GenBank/DDBJ databases">
        <title>Description of Psychrosphaera ytuae sp. nov. isolated from deep sea sediment of South China Sea.</title>
        <authorList>
            <person name="Zhang J."/>
            <person name="Xu X.-D."/>
        </authorList>
    </citation>
    <scope>NUCLEOTIDE SEQUENCE</scope>
    <source>
        <strain evidence="2">MTZ26</strain>
    </source>
</reference>
<dbReference type="RefSeq" id="WP_208832579.1">
    <property type="nucleotide sequence ID" value="NZ_CP072110.1"/>
</dbReference>
<evidence type="ECO:0000313" key="3">
    <source>
        <dbReference type="Proteomes" id="UP000682739"/>
    </source>
</evidence>
<accession>A0A975DF78</accession>
<gene>
    <name evidence="2" type="ORF">J1N51_03360</name>
</gene>
<feature type="signal peptide" evidence="1">
    <location>
        <begin position="1"/>
        <end position="24"/>
    </location>
</feature>
<dbReference type="EMBL" id="CP072110">
    <property type="protein sequence ID" value="QTH64525.1"/>
    <property type="molecule type" value="Genomic_DNA"/>
</dbReference>
<dbReference type="KEGG" id="psym:J1N51_03360"/>